<reference evidence="6 7" key="1">
    <citation type="submission" date="2023-04" db="EMBL/GenBank/DDBJ databases">
        <title>A long-awaited taxogenomic arrangement of the family Halomonadaceae.</title>
        <authorList>
            <person name="De La Haba R."/>
            <person name="Chuvochina M."/>
            <person name="Wittouck S."/>
            <person name="Arahal D.R."/>
            <person name="Sanchez-Porro C."/>
            <person name="Hugenholtz P."/>
            <person name="Ventosa A."/>
        </authorList>
    </citation>
    <scope>NUCLEOTIDE SEQUENCE [LARGE SCALE GENOMIC DNA]</scope>
    <source>
        <strain evidence="6 7">DSM 21020</strain>
    </source>
</reference>
<comment type="similarity">
    <text evidence="2">Belongs to the methyl-accepting chemotaxis (MCP) protein family.</text>
</comment>
<dbReference type="CDD" id="cd11386">
    <property type="entry name" value="MCP_signal"/>
    <property type="match status" value="1"/>
</dbReference>
<keyword evidence="4" id="KW-0812">Transmembrane</keyword>
<dbReference type="PANTHER" id="PTHR43531:SF7">
    <property type="entry name" value="AEROTAXIS RECEPTOR"/>
    <property type="match status" value="1"/>
</dbReference>
<feature type="transmembrane region" description="Helical" evidence="4">
    <location>
        <begin position="198"/>
        <end position="218"/>
    </location>
</feature>
<dbReference type="Pfam" id="PF00015">
    <property type="entry name" value="MCPsignal"/>
    <property type="match status" value="1"/>
</dbReference>
<dbReference type="PRINTS" id="PR00260">
    <property type="entry name" value="CHEMTRNSDUCR"/>
</dbReference>
<dbReference type="InterPro" id="IPR013655">
    <property type="entry name" value="PAS_fold_3"/>
</dbReference>
<evidence type="ECO:0000259" key="5">
    <source>
        <dbReference type="PROSITE" id="PS50111"/>
    </source>
</evidence>
<dbReference type="SUPFAM" id="SSF58104">
    <property type="entry name" value="Methyl-accepting chemotaxis protein (MCP) signaling domain"/>
    <property type="match status" value="1"/>
</dbReference>
<dbReference type="SUPFAM" id="SSF55785">
    <property type="entry name" value="PYP-like sensor domain (PAS domain)"/>
    <property type="match status" value="1"/>
</dbReference>
<dbReference type="InterPro" id="IPR035965">
    <property type="entry name" value="PAS-like_dom_sf"/>
</dbReference>
<evidence type="ECO:0000313" key="7">
    <source>
        <dbReference type="Proteomes" id="UP001254564"/>
    </source>
</evidence>
<dbReference type="EMBL" id="JARWAN010000008">
    <property type="protein sequence ID" value="MDR5898733.1"/>
    <property type="molecule type" value="Genomic_DNA"/>
</dbReference>
<gene>
    <name evidence="6" type="ORF">QC823_06995</name>
</gene>
<dbReference type="Gene3D" id="3.30.450.20">
    <property type="entry name" value="PAS domain"/>
    <property type="match status" value="1"/>
</dbReference>
<dbReference type="Gene3D" id="1.10.287.950">
    <property type="entry name" value="Methyl-accepting chemotaxis protein"/>
    <property type="match status" value="1"/>
</dbReference>
<dbReference type="InterPro" id="IPR000014">
    <property type="entry name" value="PAS"/>
</dbReference>
<dbReference type="CDD" id="cd00130">
    <property type="entry name" value="PAS"/>
    <property type="match status" value="1"/>
</dbReference>
<evidence type="ECO:0000256" key="4">
    <source>
        <dbReference type="SAM" id="Phobius"/>
    </source>
</evidence>
<dbReference type="InterPro" id="IPR051310">
    <property type="entry name" value="MCP_chemotaxis"/>
</dbReference>
<keyword evidence="7" id="KW-1185">Reference proteome</keyword>
<name>A0ABU1H364_9GAMM</name>
<dbReference type="Proteomes" id="UP001254564">
    <property type="component" value="Unassembled WGS sequence"/>
</dbReference>
<organism evidence="6 7">
    <name type="scientific">Vreelandella vilamensis</name>
    <dbReference type="NCBI Taxonomy" id="531309"/>
    <lineage>
        <taxon>Bacteria</taxon>
        <taxon>Pseudomonadati</taxon>
        <taxon>Pseudomonadota</taxon>
        <taxon>Gammaproteobacteria</taxon>
        <taxon>Oceanospirillales</taxon>
        <taxon>Halomonadaceae</taxon>
        <taxon>Vreelandella</taxon>
    </lineage>
</organism>
<dbReference type="InterPro" id="IPR004089">
    <property type="entry name" value="MCPsignal_dom"/>
</dbReference>
<dbReference type="Pfam" id="PF08447">
    <property type="entry name" value="PAS_3"/>
    <property type="match status" value="1"/>
</dbReference>
<proteinExistence type="inferred from homology"/>
<keyword evidence="4" id="KW-0472">Membrane</keyword>
<dbReference type="PANTHER" id="PTHR43531">
    <property type="entry name" value="PROTEIN ICFG"/>
    <property type="match status" value="1"/>
</dbReference>
<keyword evidence="4" id="KW-1133">Transmembrane helix</keyword>
<dbReference type="SMART" id="SM00086">
    <property type="entry name" value="PAC"/>
    <property type="match status" value="1"/>
</dbReference>
<evidence type="ECO:0000256" key="2">
    <source>
        <dbReference type="ARBA" id="ARBA00029447"/>
    </source>
</evidence>
<keyword evidence="1 3" id="KW-0807">Transducer</keyword>
<evidence type="ECO:0000313" key="6">
    <source>
        <dbReference type="EMBL" id="MDR5898733.1"/>
    </source>
</evidence>
<dbReference type="InterPro" id="IPR001610">
    <property type="entry name" value="PAC"/>
</dbReference>
<feature type="domain" description="Methyl-accepting transducer" evidence="5">
    <location>
        <begin position="278"/>
        <end position="507"/>
    </location>
</feature>
<feature type="transmembrane region" description="Helical" evidence="4">
    <location>
        <begin position="172"/>
        <end position="192"/>
    </location>
</feature>
<sequence>MPTLNTLNTDPALQEIQDGDVLISKTDLTSRITYANQRFIDISGYTYAELHGSLHNIVRHPDMPAIVFADMWHDLQNGHYWTGVVKNRRKDGSYYWVRANVVPVRSQGAITGYVSIRVKAKETEIAHASQVYQSLQRGEKRYVVKHGTAYRRGLHRWLLPARSSPGNQDQRAAITSIAIALTVAAIGVSANITQTNSTWWIAATGVAAGAVLGVHHWLTHRRQARFMELAADFSLQLAAGNLTAQPGNINRRDMNHTLATMGFMRQSLEALITSISHRVEVVRPSVDDLTHSNHAMASRIEQQASAVQQTAASAEQISSTVAQSAENAQLASQASLSNVEEVEHGHRIVAKLNQAIANMTQQTQNMAGMVDTIDKIAFQTNLLALNASVEAARAGVHGRGFSVVAQEVRGLAEQSAKAAKQVQDMISQAQASVTTGCTNADEAASVMDSIREASYRVNDLMGEISAATQEQNVGVQQISQAINEIERATQDSAASMQRYNQSASSLNTEINGLAHSTFAFLPDGDLHHAHQRLAPPSD</sequence>
<dbReference type="PROSITE" id="PS50111">
    <property type="entry name" value="CHEMOTAXIS_TRANSDUC_2"/>
    <property type="match status" value="1"/>
</dbReference>
<dbReference type="NCBIfam" id="TIGR00229">
    <property type="entry name" value="sensory_box"/>
    <property type="match status" value="1"/>
</dbReference>
<accession>A0ABU1H364</accession>
<dbReference type="SMART" id="SM00283">
    <property type="entry name" value="MA"/>
    <property type="match status" value="1"/>
</dbReference>
<dbReference type="InterPro" id="IPR004090">
    <property type="entry name" value="Chemotax_Me-accpt_rcpt"/>
</dbReference>
<evidence type="ECO:0000256" key="3">
    <source>
        <dbReference type="PROSITE-ProRule" id="PRU00284"/>
    </source>
</evidence>
<comment type="caution">
    <text evidence="6">The sequence shown here is derived from an EMBL/GenBank/DDBJ whole genome shotgun (WGS) entry which is preliminary data.</text>
</comment>
<protein>
    <submittedName>
        <fullName evidence="6">Methyl-accepting chemotaxis protein</fullName>
    </submittedName>
</protein>
<evidence type="ECO:0000256" key="1">
    <source>
        <dbReference type="ARBA" id="ARBA00023224"/>
    </source>
</evidence>
<dbReference type="RefSeq" id="WP_309655647.1">
    <property type="nucleotide sequence ID" value="NZ_JARWAN010000008.1"/>
</dbReference>